<dbReference type="SUPFAM" id="SSF52743">
    <property type="entry name" value="Subtilisin-like"/>
    <property type="match status" value="1"/>
</dbReference>
<feature type="domain" description="Peptidase S8/S53" evidence="10">
    <location>
        <begin position="144"/>
        <end position="371"/>
    </location>
</feature>
<keyword evidence="3" id="KW-0964">Secreted</keyword>
<dbReference type="Pfam" id="PF00082">
    <property type="entry name" value="Peptidase_S8"/>
    <property type="match status" value="1"/>
</dbReference>
<keyword evidence="9" id="KW-0732">Signal</keyword>
<evidence type="ECO:0000256" key="4">
    <source>
        <dbReference type="ARBA" id="ARBA00022670"/>
    </source>
</evidence>
<dbReference type="PROSITE" id="PS00138">
    <property type="entry name" value="SUBTILASE_SER"/>
    <property type="match status" value="1"/>
</dbReference>
<evidence type="ECO:0000259" key="10">
    <source>
        <dbReference type="Pfam" id="PF00082"/>
    </source>
</evidence>
<dbReference type="InterPro" id="IPR022398">
    <property type="entry name" value="Peptidase_S8_His-AS"/>
</dbReference>
<dbReference type="InterPro" id="IPR023827">
    <property type="entry name" value="Peptidase_S8_Asp-AS"/>
</dbReference>
<dbReference type="EMBL" id="JAPMLT010000009">
    <property type="protein sequence ID" value="MCX7571249.1"/>
    <property type="molecule type" value="Genomic_DNA"/>
</dbReference>
<dbReference type="PROSITE" id="PS51892">
    <property type="entry name" value="SUBTILASE"/>
    <property type="match status" value="1"/>
</dbReference>
<keyword evidence="6 7" id="KW-0720">Serine protease</keyword>
<dbReference type="PANTHER" id="PTHR43806">
    <property type="entry name" value="PEPTIDASE S8"/>
    <property type="match status" value="1"/>
</dbReference>
<organism evidence="12 13">
    <name type="scientific">Tumebacillus lacus</name>
    <dbReference type="NCBI Taxonomy" id="2995335"/>
    <lineage>
        <taxon>Bacteria</taxon>
        <taxon>Bacillati</taxon>
        <taxon>Bacillota</taxon>
        <taxon>Bacilli</taxon>
        <taxon>Bacillales</taxon>
        <taxon>Alicyclobacillaceae</taxon>
        <taxon>Tumebacillus</taxon>
    </lineage>
</organism>
<evidence type="ECO:0000256" key="2">
    <source>
        <dbReference type="ARBA" id="ARBA00011073"/>
    </source>
</evidence>
<sequence length="393" mass="41251">MKKTMISLLTAAALLTALAPVGVQAGSSAADTAQSVQAAKHADDRVLVKFKQGKQVEQALDKHGLKEFRTLGKGEWKLVKVPKGQAEEFHTKLQGDADVEAAELDSVHTMFRTPNDPQYSSQWHWPNIYAPQAWDITTGNSMYKIAIIDTGIDYQHPDLAGKLLPGYDFANNDSDADDDQGHGTHVAGTASALTNNANQVAGLDWNARLLPVKVLNASGSGYTSDIIDGLYFAADNGAHAVNMSLGGGGYSQAFQDAINYLWGRGGILVAAAGSSSTSGYSYPAAYNNVVAVAATTTSNTKASFSNYGTWVEVAAPGTNILSTANGGGTSTMSGTSMAAPQVAGLVTLVRSVMPGATNQAVIDRICNTADRITGTGTYWSCGKINAFRAVRGY</sequence>
<dbReference type="PROSITE" id="PS00137">
    <property type="entry name" value="SUBTILASE_HIS"/>
    <property type="match status" value="1"/>
</dbReference>
<feature type="signal peptide" evidence="9">
    <location>
        <begin position="1"/>
        <end position="25"/>
    </location>
</feature>
<dbReference type="InterPro" id="IPR034084">
    <property type="entry name" value="Thermitase-like_dom"/>
</dbReference>
<evidence type="ECO:0000256" key="8">
    <source>
        <dbReference type="RuleBase" id="RU003355"/>
    </source>
</evidence>
<evidence type="ECO:0000256" key="7">
    <source>
        <dbReference type="PROSITE-ProRule" id="PRU01240"/>
    </source>
</evidence>
<feature type="domain" description="Fervidolysin-like N-terminal prodomain" evidence="11">
    <location>
        <begin position="29"/>
        <end position="104"/>
    </location>
</feature>
<dbReference type="CDD" id="cd07484">
    <property type="entry name" value="Peptidases_S8_Thermitase_like"/>
    <property type="match status" value="1"/>
</dbReference>
<evidence type="ECO:0000313" key="12">
    <source>
        <dbReference type="EMBL" id="MCX7571249.1"/>
    </source>
</evidence>
<feature type="chain" id="PRO_5047019290" evidence="9">
    <location>
        <begin position="26"/>
        <end position="393"/>
    </location>
</feature>
<feature type="active site" description="Charge relay system" evidence="7">
    <location>
        <position position="182"/>
    </location>
</feature>
<keyword evidence="4 7" id="KW-0645">Protease</keyword>
<protein>
    <submittedName>
        <fullName evidence="12">S8 family peptidase</fullName>
    </submittedName>
</protein>
<gene>
    <name evidence="12" type="ORF">OS242_14955</name>
</gene>
<evidence type="ECO:0000256" key="6">
    <source>
        <dbReference type="ARBA" id="ARBA00022825"/>
    </source>
</evidence>
<proteinExistence type="inferred from homology"/>
<dbReference type="InterPro" id="IPR054399">
    <property type="entry name" value="Fervidolysin-like_N_prodom"/>
</dbReference>
<comment type="subcellular location">
    <subcellularLocation>
        <location evidence="1">Secreted</location>
    </subcellularLocation>
</comment>
<dbReference type="InterPro" id="IPR023828">
    <property type="entry name" value="Peptidase_S8_Ser-AS"/>
</dbReference>
<keyword evidence="5 7" id="KW-0378">Hydrolase</keyword>
<dbReference type="RefSeq" id="WP_267152492.1">
    <property type="nucleotide sequence ID" value="NZ_JAPMLT010000009.1"/>
</dbReference>
<comment type="similarity">
    <text evidence="2 7 8">Belongs to the peptidase S8 family.</text>
</comment>
<dbReference type="PROSITE" id="PS00136">
    <property type="entry name" value="SUBTILASE_ASP"/>
    <property type="match status" value="1"/>
</dbReference>
<accession>A0ABT3X913</accession>
<evidence type="ECO:0000259" key="11">
    <source>
        <dbReference type="Pfam" id="PF22148"/>
    </source>
</evidence>
<dbReference type="InterPro" id="IPR015500">
    <property type="entry name" value="Peptidase_S8_subtilisin-rel"/>
</dbReference>
<name>A0ABT3X913_9BACL</name>
<dbReference type="PRINTS" id="PR00723">
    <property type="entry name" value="SUBTILISIN"/>
</dbReference>
<keyword evidence="13" id="KW-1185">Reference proteome</keyword>
<dbReference type="PANTHER" id="PTHR43806:SF11">
    <property type="entry name" value="CEREVISIN-RELATED"/>
    <property type="match status" value="1"/>
</dbReference>
<comment type="caution">
    <text evidence="12">The sequence shown here is derived from an EMBL/GenBank/DDBJ whole genome shotgun (WGS) entry which is preliminary data.</text>
</comment>
<evidence type="ECO:0000256" key="1">
    <source>
        <dbReference type="ARBA" id="ARBA00004613"/>
    </source>
</evidence>
<evidence type="ECO:0000256" key="5">
    <source>
        <dbReference type="ARBA" id="ARBA00022801"/>
    </source>
</evidence>
<dbReference type="Gene3D" id="3.40.50.200">
    <property type="entry name" value="Peptidase S8/S53 domain"/>
    <property type="match status" value="1"/>
</dbReference>
<reference evidence="12 13" key="1">
    <citation type="submission" date="2022-11" db="EMBL/GenBank/DDBJ databases">
        <title>Study of microbial diversity in lake waters.</title>
        <authorList>
            <person name="Zhang J."/>
        </authorList>
    </citation>
    <scope>NUCLEOTIDE SEQUENCE [LARGE SCALE GENOMIC DNA]</scope>
    <source>
        <strain evidence="12 13">DT12</strain>
    </source>
</reference>
<dbReference type="InterPro" id="IPR000209">
    <property type="entry name" value="Peptidase_S8/S53_dom"/>
</dbReference>
<evidence type="ECO:0000256" key="3">
    <source>
        <dbReference type="ARBA" id="ARBA00022525"/>
    </source>
</evidence>
<dbReference type="Pfam" id="PF22148">
    <property type="entry name" value="Fervidolysin_NPro-like"/>
    <property type="match status" value="1"/>
</dbReference>
<dbReference type="InterPro" id="IPR036852">
    <property type="entry name" value="Peptidase_S8/S53_dom_sf"/>
</dbReference>
<feature type="active site" description="Charge relay system" evidence="7">
    <location>
        <position position="149"/>
    </location>
</feature>
<dbReference type="Proteomes" id="UP001208017">
    <property type="component" value="Unassembled WGS sequence"/>
</dbReference>
<evidence type="ECO:0000256" key="9">
    <source>
        <dbReference type="SAM" id="SignalP"/>
    </source>
</evidence>
<feature type="active site" description="Charge relay system" evidence="7">
    <location>
        <position position="336"/>
    </location>
</feature>
<dbReference type="InterPro" id="IPR050131">
    <property type="entry name" value="Peptidase_S8_subtilisin-like"/>
</dbReference>
<evidence type="ECO:0000313" key="13">
    <source>
        <dbReference type="Proteomes" id="UP001208017"/>
    </source>
</evidence>